<organism evidence="5 6">
    <name type="scientific">Thiomicrorhabdus xiamenensis</name>
    <dbReference type="NCBI Taxonomy" id="2739063"/>
    <lineage>
        <taxon>Bacteria</taxon>
        <taxon>Pseudomonadati</taxon>
        <taxon>Pseudomonadota</taxon>
        <taxon>Gammaproteobacteria</taxon>
        <taxon>Thiotrichales</taxon>
        <taxon>Piscirickettsiaceae</taxon>
        <taxon>Thiomicrorhabdus</taxon>
    </lineage>
</organism>
<evidence type="ECO:0000313" key="6">
    <source>
        <dbReference type="Proteomes" id="UP000504724"/>
    </source>
</evidence>
<keyword evidence="3" id="KW-1133">Transmembrane helix</keyword>
<keyword evidence="6" id="KW-1185">Reference proteome</keyword>
<dbReference type="SUPFAM" id="SSF161270">
    <property type="entry name" value="PspA lactotransferrin-binding region"/>
    <property type="match status" value="1"/>
</dbReference>
<dbReference type="AlphaFoldDB" id="A0A7D4TFV4"/>
<dbReference type="Gene3D" id="3.30.70.1070">
    <property type="entry name" value="Sporulation related repeat"/>
    <property type="match status" value="1"/>
</dbReference>
<evidence type="ECO:0000313" key="5">
    <source>
        <dbReference type="EMBL" id="QKI89148.1"/>
    </source>
</evidence>
<dbReference type="KEGG" id="txa:HQN79_06005"/>
<name>A0A7D4TFV4_9GAMM</name>
<keyword evidence="1" id="KW-0175">Coiled coil</keyword>
<evidence type="ECO:0000256" key="2">
    <source>
        <dbReference type="SAM" id="MobiDB-lite"/>
    </source>
</evidence>
<proteinExistence type="predicted"/>
<evidence type="ECO:0000256" key="3">
    <source>
        <dbReference type="SAM" id="Phobius"/>
    </source>
</evidence>
<feature type="domain" description="SPOR" evidence="4">
    <location>
        <begin position="370"/>
        <end position="447"/>
    </location>
</feature>
<feature type="compositionally biased region" description="Low complexity" evidence="2">
    <location>
        <begin position="123"/>
        <end position="138"/>
    </location>
</feature>
<feature type="region of interest" description="Disordered" evidence="2">
    <location>
        <begin position="21"/>
        <end position="90"/>
    </location>
</feature>
<sequence length="455" mass="49873">MANTISELEAERAKILEEIENKAKSMSSSESSEHSLQDWLKAASEVVPESALQAERNVSDTVRERDEAGSNPYAFSEPEPSAQIASKRLNTDPYMRASDELNSSVKDPAPDDDLESVRLSLRSSGTSSPTHTPSAASGFNESERLQTAGSPGEKSSNRSMVAGVAISLTLLLTTLGVVVVGYNSVHKELLAVTDSNEKNLAKIEDLQSQLKQLPLSAEASLTTASDNQEKIRSLQNQLVTLESQITQLKTQLKQYKNDKDEQSEELSASENGITEKLTEVVQKLQKLESSQLNTDGKKPFIKPFQTPVKVAVGDEAIAQPIAPTEPSISEPVADQQLISLVEKQAADVATVETPVEPKKNYTADVKWLMEQPAQHYILQLASMYDEKSLQGMIKDREIKDAKIIPQVRNGKLGYVLVTGSFAERNDADALSRSIKKETGISPWRRKVGDLIKRID</sequence>
<dbReference type="InterPro" id="IPR036680">
    <property type="entry name" value="SPOR-like_sf"/>
</dbReference>
<dbReference type="EMBL" id="CP054020">
    <property type="protein sequence ID" value="QKI89148.1"/>
    <property type="molecule type" value="Genomic_DNA"/>
</dbReference>
<protein>
    <submittedName>
        <fullName evidence="5">SPOR domain-containing protein</fullName>
    </submittedName>
</protein>
<dbReference type="RefSeq" id="WP_173285019.1">
    <property type="nucleotide sequence ID" value="NZ_CP054020.1"/>
</dbReference>
<feature type="compositionally biased region" description="Polar residues" evidence="2">
    <location>
        <begin position="145"/>
        <end position="157"/>
    </location>
</feature>
<dbReference type="Proteomes" id="UP000504724">
    <property type="component" value="Chromosome"/>
</dbReference>
<keyword evidence="3" id="KW-0472">Membrane</keyword>
<accession>A0A7D4TFV4</accession>
<evidence type="ECO:0000259" key="4">
    <source>
        <dbReference type="PROSITE" id="PS51724"/>
    </source>
</evidence>
<gene>
    <name evidence="5" type="ORF">HQN79_06005</name>
</gene>
<dbReference type="PROSITE" id="PS51724">
    <property type="entry name" value="SPOR"/>
    <property type="match status" value="1"/>
</dbReference>
<evidence type="ECO:0000256" key="1">
    <source>
        <dbReference type="SAM" id="Coils"/>
    </source>
</evidence>
<feature type="transmembrane region" description="Helical" evidence="3">
    <location>
        <begin position="160"/>
        <end position="182"/>
    </location>
</feature>
<dbReference type="InterPro" id="IPR007730">
    <property type="entry name" value="SPOR-like_dom"/>
</dbReference>
<dbReference type="GO" id="GO:0042834">
    <property type="term" value="F:peptidoglycan binding"/>
    <property type="evidence" value="ECO:0007669"/>
    <property type="project" value="InterPro"/>
</dbReference>
<feature type="region of interest" description="Disordered" evidence="2">
    <location>
        <begin position="122"/>
        <end position="157"/>
    </location>
</feature>
<keyword evidence="3" id="KW-0812">Transmembrane</keyword>
<feature type="compositionally biased region" description="Basic and acidic residues" evidence="2">
    <location>
        <begin position="57"/>
        <end position="68"/>
    </location>
</feature>
<reference evidence="5 6" key="1">
    <citation type="submission" date="2020-05" db="EMBL/GenBank/DDBJ databases">
        <title>Thiomicrorhabdus sediminis sp.nov. and Thiomicrorhabdus xiamenensis sp.nov., novel sulfur-oxidizing bacteria isolated from coastal sediment.</title>
        <authorList>
            <person name="Liu X."/>
        </authorList>
    </citation>
    <scope>NUCLEOTIDE SEQUENCE [LARGE SCALE GENOMIC DNA]</scope>
    <source>
        <strain evidence="5 6">G2</strain>
    </source>
</reference>
<dbReference type="Pfam" id="PF05036">
    <property type="entry name" value="SPOR"/>
    <property type="match status" value="1"/>
</dbReference>
<feature type="coiled-coil region" evidence="1">
    <location>
        <begin position="224"/>
        <end position="272"/>
    </location>
</feature>